<feature type="compositionally biased region" description="Polar residues" evidence="1">
    <location>
        <begin position="162"/>
        <end position="176"/>
    </location>
</feature>
<comment type="caution">
    <text evidence="2">The sequence shown here is derived from an EMBL/GenBank/DDBJ whole genome shotgun (WGS) entry which is preliminary data.</text>
</comment>
<evidence type="ECO:0000256" key="1">
    <source>
        <dbReference type="SAM" id="MobiDB-lite"/>
    </source>
</evidence>
<dbReference type="EMBL" id="JBHSRS010000084">
    <property type="protein sequence ID" value="MFC6284717.1"/>
    <property type="molecule type" value="Genomic_DNA"/>
</dbReference>
<dbReference type="InterPro" id="IPR021735">
    <property type="entry name" value="DUF3306"/>
</dbReference>
<sequence length="230" mass="24605">MAEENRDKGFLGRWARRKNDALQGKPLDERVASSPAAAVPATAAVAAPPVYPATVEAPPLTAPEPPALSLEDVKLLTRDSDFKPFMAKGVDANVRNAAMKKLFSDPHFNVMDGLDIYIDDYSRSEPIPQAMLRQMVSAKALKLFDDEDDAEKNAAAALPRESVNNPTGQTVAQSYENPDIAHPDLVSSENSSQPESLPGSGASQEDHADTDLRLQPDHAAPAQGAGRGPQ</sequence>
<feature type="compositionally biased region" description="Basic and acidic residues" evidence="1">
    <location>
        <begin position="204"/>
        <end position="216"/>
    </location>
</feature>
<evidence type="ECO:0000313" key="2">
    <source>
        <dbReference type="EMBL" id="MFC6284717.1"/>
    </source>
</evidence>
<dbReference type="Proteomes" id="UP001596270">
    <property type="component" value="Unassembled WGS sequence"/>
</dbReference>
<keyword evidence="3" id="KW-1185">Reference proteome</keyword>
<feature type="region of interest" description="Disordered" evidence="1">
    <location>
        <begin position="157"/>
        <end position="230"/>
    </location>
</feature>
<organism evidence="2 3">
    <name type="scientific">Polaromonas aquatica</name>
    <dbReference type="NCBI Taxonomy" id="332657"/>
    <lineage>
        <taxon>Bacteria</taxon>
        <taxon>Pseudomonadati</taxon>
        <taxon>Pseudomonadota</taxon>
        <taxon>Betaproteobacteria</taxon>
        <taxon>Burkholderiales</taxon>
        <taxon>Comamonadaceae</taxon>
        <taxon>Polaromonas</taxon>
    </lineage>
</organism>
<protein>
    <submittedName>
        <fullName evidence="2">DUF3306 domain-containing protein</fullName>
    </submittedName>
</protein>
<dbReference type="Pfam" id="PF11748">
    <property type="entry name" value="DUF3306"/>
    <property type="match status" value="1"/>
</dbReference>
<gene>
    <name evidence="2" type="ORF">ACFQND_26120</name>
</gene>
<dbReference type="RefSeq" id="WP_371435004.1">
    <property type="nucleotide sequence ID" value="NZ_JBHSRS010000084.1"/>
</dbReference>
<name>A0ABW1U743_9BURK</name>
<accession>A0ABW1U743</accession>
<evidence type="ECO:0000313" key="3">
    <source>
        <dbReference type="Proteomes" id="UP001596270"/>
    </source>
</evidence>
<reference evidence="3" key="1">
    <citation type="journal article" date="2019" name="Int. J. Syst. Evol. Microbiol.">
        <title>The Global Catalogue of Microorganisms (GCM) 10K type strain sequencing project: providing services to taxonomists for standard genome sequencing and annotation.</title>
        <authorList>
            <consortium name="The Broad Institute Genomics Platform"/>
            <consortium name="The Broad Institute Genome Sequencing Center for Infectious Disease"/>
            <person name="Wu L."/>
            <person name="Ma J."/>
        </authorList>
    </citation>
    <scope>NUCLEOTIDE SEQUENCE [LARGE SCALE GENOMIC DNA]</scope>
    <source>
        <strain evidence="3">CCUG 39402</strain>
    </source>
</reference>
<proteinExistence type="predicted"/>